<keyword evidence="5" id="KW-0796">Tight junction</keyword>
<feature type="transmembrane region" description="Helical" evidence="14">
    <location>
        <begin position="6"/>
        <end position="26"/>
    </location>
</feature>
<keyword evidence="6" id="KW-0217">Developmental protein</keyword>
<keyword evidence="11 14" id="KW-1133">Transmembrane helix</keyword>
<evidence type="ECO:0000256" key="4">
    <source>
        <dbReference type="ARBA" id="ARBA00007146"/>
    </source>
</evidence>
<accession>A0A244CR30</accession>
<keyword evidence="12 14" id="KW-0472">Membrane</keyword>
<dbReference type="InterPro" id="IPR006916">
    <property type="entry name" value="POPDC1-3"/>
</dbReference>
<dbReference type="GO" id="GO:0007155">
    <property type="term" value="P:cell adhesion"/>
    <property type="evidence" value="ECO:0007669"/>
    <property type="project" value="UniProtKB-KW"/>
</dbReference>
<reference evidence="16 17" key="1">
    <citation type="submission" date="2017-02" db="EMBL/GenBank/DDBJ databases">
        <title>Pseudoalteromonas ulvae TC14 Genome.</title>
        <authorList>
            <person name="Molmeret M."/>
        </authorList>
    </citation>
    <scope>NUCLEOTIDE SEQUENCE [LARGE SCALE GENOMIC DNA]</scope>
    <source>
        <strain evidence="16">TC14</strain>
    </source>
</reference>
<dbReference type="InterPro" id="IPR000595">
    <property type="entry name" value="cNMP-bd_dom"/>
</dbReference>
<keyword evidence="7" id="KW-1003">Cell membrane</keyword>
<evidence type="ECO:0000256" key="5">
    <source>
        <dbReference type="ARBA" id="ARBA00022427"/>
    </source>
</evidence>
<dbReference type="Pfam" id="PF04831">
    <property type="entry name" value="POPDC1-3"/>
    <property type="match status" value="1"/>
</dbReference>
<comment type="subcellular location">
    <subcellularLocation>
        <location evidence="3">Cell junction</location>
        <location evidence="3">Tight junction</location>
    </subcellularLocation>
    <subcellularLocation>
        <location evidence="1">Lateral cell membrane</location>
    </subcellularLocation>
    <subcellularLocation>
        <location evidence="2">Membrane</location>
        <topology evidence="2">Multi-pass membrane protein</topology>
    </subcellularLocation>
</comment>
<dbReference type="PANTHER" id="PTHR12101:SF17">
    <property type="entry name" value="BLOOD VESSEL EPICARDIAL SUBSTANCE"/>
    <property type="match status" value="1"/>
</dbReference>
<evidence type="ECO:0000256" key="14">
    <source>
        <dbReference type="SAM" id="Phobius"/>
    </source>
</evidence>
<dbReference type="SUPFAM" id="SSF51206">
    <property type="entry name" value="cAMP-binding domain-like"/>
    <property type="match status" value="1"/>
</dbReference>
<evidence type="ECO:0000256" key="7">
    <source>
        <dbReference type="ARBA" id="ARBA00022475"/>
    </source>
</evidence>
<dbReference type="RefSeq" id="WP_086743385.1">
    <property type="nucleotide sequence ID" value="NZ_MWPV01000002.1"/>
</dbReference>
<feature type="transmembrane region" description="Helical" evidence="14">
    <location>
        <begin position="33"/>
        <end position="52"/>
    </location>
</feature>
<comment type="similarity">
    <text evidence="4">Belongs to the popeye family.</text>
</comment>
<name>A0A244CR30_PSEDV</name>
<keyword evidence="13" id="KW-0325">Glycoprotein</keyword>
<evidence type="ECO:0000259" key="15">
    <source>
        <dbReference type="PROSITE" id="PS50042"/>
    </source>
</evidence>
<proteinExistence type="inferred from homology"/>
<dbReference type="GO" id="GO:0016328">
    <property type="term" value="C:lateral plasma membrane"/>
    <property type="evidence" value="ECO:0007669"/>
    <property type="project" value="UniProtKB-SubCell"/>
</dbReference>
<evidence type="ECO:0000256" key="12">
    <source>
        <dbReference type="ARBA" id="ARBA00023136"/>
    </source>
</evidence>
<gene>
    <name evidence="16" type="ORF">B1199_06920</name>
</gene>
<dbReference type="OrthoDB" id="6154918at2"/>
<comment type="caution">
    <text evidence="16">The sequence shown here is derived from an EMBL/GenBank/DDBJ whole genome shotgun (WGS) entry which is preliminary data.</text>
</comment>
<dbReference type="Proteomes" id="UP000194841">
    <property type="component" value="Unassembled WGS sequence"/>
</dbReference>
<dbReference type="GO" id="GO:0030552">
    <property type="term" value="F:cAMP binding"/>
    <property type="evidence" value="ECO:0007669"/>
    <property type="project" value="TreeGrafter"/>
</dbReference>
<dbReference type="PANTHER" id="PTHR12101">
    <property type="entry name" value="POPEYE DOMAIN CONTAINING PROTEIN"/>
    <property type="match status" value="1"/>
</dbReference>
<evidence type="ECO:0000256" key="11">
    <source>
        <dbReference type="ARBA" id="ARBA00022989"/>
    </source>
</evidence>
<dbReference type="CDD" id="cd00038">
    <property type="entry name" value="CAP_ED"/>
    <property type="match status" value="1"/>
</dbReference>
<feature type="transmembrane region" description="Helical" evidence="14">
    <location>
        <begin position="58"/>
        <end position="81"/>
    </location>
</feature>
<dbReference type="InterPro" id="IPR014710">
    <property type="entry name" value="RmlC-like_jellyroll"/>
</dbReference>
<dbReference type="PROSITE" id="PS50042">
    <property type="entry name" value="CNMP_BINDING_3"/>
    <property type="match status" value="1"/>
</dbReference>
<keyword evidence="10" id="KW-0965">Cell junction</keyword>
<dbReference type="InterPro" id="IPR055272">
    <property type="entry name" value="POPDC1-3_dom"/>
</dbReference>
<evidence type="ECO:0000256" key="1">
    <source>
        <dbReference type="ARBA" id="ARBA00004124"/>
    </source>
</evidence>
<evidence type="ECO:0000313" key="17">
    <source>
        <dbReference type="Proteomes" id="UP000194841"/>
    </source>
</evidence>
<evidence type="ECO:0000256" key="2">
    <source>
        <dbReference type="ARBA" id="ARBA00004141"/>
    </source>
</evidence>
<sequence length="222" mass="25558">MSFDAFLQDWFGYTIYFIAYIAALGAFGCSSIFWLRVLTIFSSACFVVYYYIIPADPLWLDIFSEGALVVINAAMIALLWYREKSIRFSEEEKELYATIFSRFSPFEFYKLIKVGKWQTFEPEDVLTKQGKKVPALYFIYNGEVNVVVDGKTIVQLRDGYFVGEMSFTLEQAANADVIVSVPTRILYWPQDILQDLLKRNPAMKNAVEAMITQDLAKKLRQG</sequence>
<feature type="domain" description="Cyclic nucleotide-binding" evidence="15">
    <location>
        <begin position="99"/>
        <end position="214"/>
    </location>
</feature>
<keyword evidence="17" id="KW-1185">Reference proteome</keyword>
<evidence type="ECO:0000256" key="9">
    <source>
        <dbReference type="ARBA" id="ARBA00022889"/>
    </source>
</evidence>
<evidence type="ECO:0000256" key="13">
    <source>
        <dbReference type="ARBA" id="ARBA00023180"/>
    </source>
</evidence>
<dbReference type="GO" id="GO:0005923">
    <property type="term" value="C:bicellular tight junction"/>
    <property type="evidence" value="ECO:0007669"/>
    <property type="project" value="UniProtKB-SubCell"/>
</dbReference>
<dbReference type="EMBL" id="MWPV01000002">
    <property type="protein sequence ID" value="OUL58080.1"/>
    <property type="molecule type" value="Genomic_DNA"/>
</dbReference>
<keyword evidence="9" id="KW-0130">Cell adhesion</keyword>
<dbReference type="SMART" id="SM00100">
    <property type="entry name" value="cNMP"/>
    <property type="match status" value="1"/>
</dbReference>
<organism evidence="16 17">
    <name type="scientific">Pseudoalteromonas ulvae</name>
    <dbReference type="NCBI Taxonomy" id="107327"/>
    <lineage>
        <taxon>Bacteria</taxon>
        <taxon>Pseudomonadati</taxon>
        <taxon>Pseudomonadota</taxon>
        <taxon>Gammaproteobacteria</taxon>
        <taxon>Alteromonadales</taxon>
        <taxon>Pseudoalteromonadaceae</taxon>
        <taxon>Pseudoalteromonas</taxon>
    </lineage>
</organism>
<evidence type="ECO:0000256" key="8">
    <source>
        <dbReference type="ARBA" id="ARBA00022692"/>
    </source>
</evidence>
<evidence type="ECO:0000256" key="6">
    <source>
        <dbReference type="ARBA" id="ARBA00022473"/>
    </source>
</evidence>
<keyword evidence="8 14" id="KW-0812">Transmembrane</keyword>
<dbReference type="InterPro" id="IPR018490">
    <property type="entry name" value="cNMP-bd_dom_sf"/>
</dbReference>
<dbReference type="AlphaFoldDB" id="A0A244CR30"/>
<evidence type="ECO:0000313" key="16">
    <source>
        <dbReference type="EMBL" id="OUL58080.1"/>
    </source>
</evidence>
<dbReference type="Gene3D" id="2.60.120.10">
    <property type="entry name" value="Jelly Rolls"/>
    <property type="match status" value="1"/>
</dbReference>
<dbReference type="Pfam" id="PF00027">
    <property type="entry name" value="cNMP_binding"/>
    <property type="match status" value="1"/>
</dbReference>
<evidence type="ECO:0000256" key="3">
    <source>
        <dbReference type="ARBA" id="ARBA00004435"/>
    </source>
</evidence>
<evidence type="ECO:0000256" key="10">
    <source>
        <dbReference type="ARBA" id="ARBA00022949"/>
    </source>
</evidence>
<protein>
    <recommendedName>
        <fullName evidence="15">Cyclic nucleotide-binding domain-containing protein</fullName>
    </recommendedName>
</protein>